<protein>
    <submittedName>
        <fullName evidence="1">Transporter</fullName>
    </submittedName>
</protein>
<keyword evidence="2" id="KW-1185">Reference proteome</keyword>
<reference evidence="1" key="1">
    <citation type="submission" date="2022-11" db="EMBL/GenBank/DDBJ databases">
        <title>Methylomonas rapida sp. nov., Carotenoid-Producing Obligate Methanotrophs with High Growth Characteristics and Biotechnological Potential.</title>
        <authorList>
            <person name="Tikhonova E.N."/>
            <person name="Suleimanov R.Z."/>
            <person name="Miroshnikov K."/>
            <person name="Oshkin I.Y."/>
            <person name="Belova S.E."/>
            <person name="Danilova O.V."/>
            <person name="Ashikhmin A."/>
            <person name="Konopkin A."/>
            <person name="But S.Y."/>
            <person name="Khmelenina V.N."/>
            <person name="Kuznetsov N."/>
            <person name="Pimenov N.V."/>
            <person name="Dedysh S.N."/>
        </authorList>
    </citation>
    <scope>NUCLEOTIDE SEQUENCE</scope>
    <source>
        <strain evidence="1">MP1</strain>
    </source>
</reference>
<accession>A0ABY7GK07</accession>
<name>A0ABY7GK07_9GAMM</name>
<evidence type="ECO:0000313" key="2">
    <source>
        <dbReference type="Proteomes" id="UP001162780"/>
    </source>
</evidence>
<evidence type="ECO:0000313" key="1">
    <source>
        <dbReference type="EMBL" id="WAR43183.1"/>
    </source>
</evidence>
<organism evidence="1 2">
    <name type="scientific">Methylomonas rapida</name>
    <dbReference type="NCBI Taxonomy" id="2963939"/>
    <lineage>
        <taxon>Bacteria</taxon>
        <taxon>Pseudomonadati</taxon>
        <taxon>Pseudomonadota</taxon>
        <taxon>Gammaproteobacteria</taxon>
        <taxon>Methylococcales</taxon>
        <taxon>Methylococcaceae</taxon>
        <taxon>Methylomonas</taxon>
    </lineage>
</organism>
<proteinExistence type="predicted"/>
<dbReference type="Proteomes" id="UP001162780">
    <property type="component" value="Chromosome"/>
</dbReference>
<sequence length="307" mass="34029">MTKVFRQHLLKKVVNIACWLPSLVFGQDLEPRTYANTPVGLNFLILGYGHTEGGVATDPALPIENTQVELHTAVLAYARSFDFYGKSAKFDLILPYGSVEGSVTAVGEFRQRQVDGLIDPRFHISYNFFGAPALSMKEFADYQQDTIIGATLEITAPGGQYDADKLLNLGTNRWSIKPELGISKRLGPLTFELAGGVRFYTDNEQFLGDRLREQDPLYSVQGHLIYNIGYGIWLAADATFYTGGQTRVNGRKNDDNLENSRVGATLALPIDRYHSIKLYYSTGVSVLAGSNFDTTGIAWQYRFGGDL</sequence>
<dbReference type="InterPro" id="IPR025737">
    <property type="entry name" value="FApF"/>
</dbReference>
<dbReference type="Pfam" id="PF13557">
    <property type="entry name" value="Phenol_MetA_deg"/>
    <property type="match status" value="1"/>
</dbReference>
<dbReference type="EMBL" id="CP113517">
    <property type="protein sequence ID" value="WAR43183.1"/>
    <property type="molecule type" value="Genomic_DNA"/>
</dbReference>
<gene>
    <name evidence="1" type="ORF">NM686_012340</name>
</gene>
<dbReference type="RefSeq" id="WP_255188164.1">
    <property type="nucleotide sequence ID" value="NZ_CP113517.1"/>
</dbReference>